<dbReference type="GeneID" id="6008562"/>
<sequence>MSSIVLAEEILDLLVDILGSEYTLTSPSSLPLGPKELGTVRALGSLSLASRRLASRCRVHRFWKLTFHADTWPGLTAPPPYREDAIQRTVTLFRDNPRLFWYVRDIDVVFRREGGDPFHFLQSLHSFLPNVHNVDTMALRVPGSPRRWSEFDKLTQAALLQCINQNPLARMLRVDGIRLPENILKILPSSLGGLRLHGSGGIDAPISQCPILAPETKCRPEELQISISDPFTRIMMEQEPSFFSRLARLDVFIHGDSINLPIFHRLLCDPHLLVTTNVHTLDLSYHGSDVFSGVAENSWGWRYGVSGKIVGRDKTRVPGDVKEHQAIHNQWYPSIE</sequence>
<dbReference type="Proteomes" id="UP000001861">
    <property type="component" value="Unassembled WGS sequence"/>
</dbReference>
<organism evidence="1 2">
    <name type="scientific">Coprinopsis cinerea (strain Okayama-7 / 130 / ATCC MYA-4618 / FGSC 9003)</name>
    <name type="common">Inky cap fungus</name>
    <name type="synonym">Hormographiella aspergillata</name>
    <dbReference type="NCBI Taxonomy" id="240176"/>
    <lineage>
        <taxon>Eukaryota</taxon>
        <taxon>Fungi</taxon>
        <taxon>Dikarya</taxon>
        <taxon>Basidiomycota</taxon>
        <taxon>Agaricomycotina</taxon>
        <taxon>Agaricomycetes</taxon>
        <taxon>Agaricomycetidae</taxon>
        <taxon>Agaricales</taxon>
        <taxon>Agaricineae</taxon>
        <taxon>Psathyrellaceae</taxon>
        <taxon>Coprinopsis</taxon>
    </lineage>
</organism>
<reference evidence="1 2" key="1">
    <citation type="journal article" date="2010" name="Proc. Natl. Acad. Sci. U.S.A.">
        <title>Insights into evolution of multicellular fungi from the assembled chromosomes of the mushroom Coprinopsis cinerea (Coprinus cinereus).</title>
        <authorList>
            <person name="Stajich J.E."/>
            <person name="Wilke S.K."/>
            <person name="Ahren D."/>
            <person name="Au C.H."/>
            <person name="Birren B.W."/>
            <person name="Borodovsky M."/>
            <person name="Burns C."/>
            <person name="Canback B."/>
            <person name="Casselton L.A."/>
            <person name="Cheng C.K."/>
            <person name="Deng J."/>
            <person name="Dietrich F.S."/>
            <person name="Fargo D.C."/>
            <person name="Farman M.L."/>
            <person name="Gathman A.C."/>
            <person name="Goldberg J."/>
            <person name="Guigo R."/>
            <person name="Hoegger P.J."/>
            <person name="Hooker J.B."/>
            <person name="Huggins A."/>
            <person name="James T.Y."/>
            <person name="Kamada T."/>
            <person name="Kilaru S."/>
            <person name="Kodira C."/>
            <person name="Kues U."/>
            <person name="Kupfer D."/>
            <person name="Kwan H.S."/>
            <person name="Lomsadze A."/>
            <person name="Li W."/>
            <person name="Lilly W.W."/>
            <person name="Ma L.J."/>
            <person name="Mackey A.J."/>
            <person name="Manning G."/>
            <person name="Martin F."/>
            <person name="Muraguchi H."/>
            <person name="Natvig D.O."/>
            <person name="Palmerini H."/>
            <person name="Ramesh M.A."/>
            <person name="Rehmeyer C.J."/>
            <person name="Roe B.A."/>
            <person name="Shenoy N."/>
            <person name="Stanke M."/>
            <person name="Ter-Hovhannisyan V."/>
            <person name="Tunlid A."/>
            <person name="Velagapudi R."/>
            <person name="Vision T.J."/>
            <person name="Zeng Q."/>
            <person name="Zolan M.E."/>
            <person name="Pukkila P.J."/>
        </authorList>
    </citation>
    <scope>NUCLEOTIDE SEQUENCE [LARGE SCALE GENOMIC DNA]</scope>
    <source>
        <strain evidence="2">Okayama-7 / 130 / ATCC MYA-4618 / FGSC 9003</strain>
    </source>
</reference>
<dbReference type="VEuPathDB" id="FungiDB:CC1G_07449"/>
<dbReference type="HOGENOM" id="CLU_826426_0_0_1"/>
<dbReference type="EMBL" id="AACS02000009">
    <property type="protein sequence ID" value="EAU89724.2"/>
    <property type="molecule type" value="Genomic_DNA"/>
</dbReference>
<evidence type="ECO:0000313" key="1">
    <source>
        <dbReference type="EMBL" id="EAU89724.2"/>
    </source>
</evidence>
<dbReference type="OrthoDB" id="10673526at2759"/>
<keyword evidence="2" id="KW-1185">Reference proteome</keyword>
<dbReference type="RefSeq" id="XP_001832078.2">
    <property type="nucleotide sequence ID" value="XM_001832026.2"/>
</dbReference>
<dbReference type="InParanoid" id="A8NB78"/>
<comment type="caution">
    <text evidence="1">The sequence shown here is derived from an EMBL/GenBank/DDBJ whole genome shotgun (WGS) entry which is preliminary data.</text>
</comment>
<evidence type="ECO:0000313" key="2">
    <source>
        <dbReference type="Proteomes" id="UP000001861"/>
    </source>
</evidence>
<proteinExistence type="predicted"/>
<dbReference type="AlphaFoldDB" id="A8NB78"/>
<accession>A8NB78</accession>
<name>A8NB78_COPC7</name>
<gene>
    <name evidence="1" type="ORF">CC1G_07449</name>
</gene>
<protein>
    <submittedName>
        <fullName evidence="1">Uncharacterized protein</fullName>
    </submittedName>
</protein>
<dbReference type="KEGG" id="cci:CC1G_07449"/>